<proteinExistence type="predicted"/>
<evidence type="ECO:0000313" key="2">
    <source>
        <dbReference type="Proteomes" id="UP001152799"/>
    </source>
</evidence>
<dbReference type="Proteomes" id="UP001152799">
    <property type="component" value="Chromosome 11"/>
</dbReference>
<sequence>MCVYNIELTDFDHKIPFIMDIANKIEILSKNKLFDNIYNLRKHLKNIHDAQKIYDYPIFDNIDKDVPSVSAISLNEISQECEIQSDCQDSIKNYQPTNNFEDSILNFTAKLYNNNTITRKTIQEVVENSSELIQDIITNIKCTATELKFIKEDAVHEFNIFLANFSINAFISEHKRFKYFENQKSLIKPLPFLIGEEFDDNQNDKDVILSIKKCEGQIINILEVLKQFLELPNILESIIYHIDSETRRSPDIISSLFNGNLWRKIKNINQDKLLLPLLVYFDDYEPEKNGIKVEYEGKSVLVYFSLFLLIGDNLGIHAMTGFSESFSGEFSCRVCLCDKTMCKKLSLENTELLRNELNYNEDVRNKAHGVREWCFWNQLSNYHNIENISFDIMHDLYEGICRYDMGHILYSLIYEKKYFTLEQLNKRIKYFGHRECDIGNRIPLINDKHIAKRHIIMSSSEMSAFVAYFGFLVGDFVDPQDEYWHFYYTLIQIIHIIIKPIVNKEQLSFLGLLIKEHHEQYILLFNDNLKMKHHWLLHYPRIISEVGPLCYLSSIRYEAFHKIAKTNAHVVFNRRNIIYTLAIRHQLKLSYRLLSKKGFDDELTIGAMESHISEIEDFDISLIENNVTHESFLISWFKRNGIKFSKNMCIQINRDEFGDPVFGLIRFIIFTPPRGIIFIYNLLMTNTFNTDIYGYIVDETFESFKSIELHQIHCSYPTAPHKIAGNKKAIHSFKQDL</sequence>
<dbReference type="EMBL" id="OU892287">
    <property type="protein sequence ID" value="CAG9762610.1"/>
    <property type="molecule type" value="Genomic_DNA"/>
</dbReference>
<organism evidence="1 2">
    <name type="scientific">Ceutorhynchus assimilis</name>
    <name type="common">cabbage seed weevil</name>
    <dbReference type="NCBI Taxonomy" id="467358"/>
    <lineage>
        <taxon>Eukaryota</taxon>
        <taxon>Metazoa</taxon>
        <taxon>Ecdysozoa</taxon>
        <taxon>Arthropoda</taxon>
        <taxon>Hexapoda</taxon>
        <taxon>Insecta</taxon>
        <taxon>Pterygota</taxon>
        <taxon>Neoptera</taxon>
        <taxon>Endopterygota</taxon>
        <taxon>Coleoptera</taxon>
        <taxon>Polyphaga</taxon>
        <taxon>Cucujiformia</taxon>
        <taxon>Curculionidae</taxon>
        <taxon>Ceutorhynchinae</taxon>
        <taxon>Ceutorhynchus</taxon>
    </lineage>
</organism>
<name>A0A9N9QKQ3_9CUCU</name>
<keyword evidence="2" id="KW-1185">Reference proteome</keyword>
<dbReference type="AlphaFoldDB" id="A0A9N9QKQ3"/>
<evidence type="ECO:0000313" key="1">
    <source>
        <dbReference type="EMBL" id="CAG9762610.1"/>
    </source>
</evidence>
<protein>
    <submittedName>
        <fullName evidence="1">Uncharacterized protein</fullName>
    </submittedName>
</protein>
<dbReference type="PANTHER" id="PTHR31912:SF34">
    <property type="entry name" value="NOTOCHORD-RELATED PROTEIN"/>
    <property type="match status" value="1"/>
</dbReference>
<gene>
    <name evidence="1" type="ORF">CEUTPL_LOCUS3285</name>
</gene>
<dbReference type="PANTHER" id="PTHR31912">
    <property type="entry name" value="IP13529P"/>
    <property type="match status" value="1"/>
</dbReference>
<reference evidence="1" key="1">
    <citation type="submission" date="2022-01" db="EMBL/GenBank/DDBJ databases">
        <authorList>
            <person name="King R."/>
        </authorList>
    </citation>
    <scope>NUCLEOTIDE SEQUENCE</scope>
</reference>
<dbReference type="OrthoDB" id="6724855at2759"/>
<accession>A0A9N9QKQ3</accession>